<organism evidence="9 10">
    <name type="scientific">Aerolutibacter ruishenii</name>
    <dbReference type="NCBI Taxonomy" id="686800"/>
    <lineage>
        <taxon>Bacteria</taxon>
        <taxon>Pseudomonadati</taxon>
        <taxon>Pseudomonadota</taxon>
        <taxon>Gammaproteobacteria</taxon>
        <taxon>Lysobacterales</taxon>
        <taxon>Lysobacteraceae</taxon>
        <taxon>Aerolutibacter</taxon>
    </lineage>
</organism>
<dbReference type="RefSeq" id="WP_144815597.1">
    <property type="nucleotide sequence ID" value="NZ_VLKP01000009.1"/>
</dbReference>
<evidence type="ECO:0000256" key="4">
    <source>
        <dbReference type="ARBA" id="ARBA00022525"/>
    </source>
</evidence>
<proteinExistence type="inferred from homology"/>
<feature type="domain" description="Flagellin N-terminal" evidence="7">
    <location>
        <begin position="6"/>
        <end position="141"/>
    </location>
</feature>
<dbReference type="InterPro" id="IPR046358">
    <property type="entry name" value="Flagellin_C"/>
</dbReference>
<dbReference type="Pfam" id="PF00669">
    <property type="entry name" value="Flagellin_N"/>
    <property type="match status" value="1"/>
</dbReference>
<dbReference type="InterPro" id="IPR001029">
    <property type="entry name" value="Flagellin_N"/>
</dbReference>
<dbReference type="PANTHER" id="PTHR42792:SF1">
    <property type="entry name" value="FLAGELLAR HOOK-ASSOCIATED PROTEIN 3"/>
    <property type="match status" value="1"/>
</dbReference>
<comment type="caution">
    <text evidence="9">The sequence shown here is derived from an EMBL/GenBank/DDBJ whole genome shotgun (WGS) entry which is preliminary data.</text>
</comment>
<keyword evidence="9" id="KW-0969">Cilium</keyword>
<dbReference type="GO" id="GO:0071973">
    <property type="term" value="P:bacterial-type flagellum-dependent cell motility"/>
    <property type="evidence" value="ECO:0007669"/>
    <property type="project" value="InterPro"/>
</dbReference>
<accession>A0A562LN64</accession>
<dbReference type="GO" id="GO:0005198">
    <property type="term" value="F:structural molecule activity"/>
    <property type="evidence" value="ECO:0007669"/>
    <property type="project" value="InterPro"/>
</dbReference>
<dbReference type="Pfam" id="PF00700">
    <property type="entry name" value="Flagellin_C"/>
    <property type="match status" value="1"/>
</dbReference>
<comment type="subcellular location">
    <subcellularLocation>
        <location evidence="1">Bacterial flagellum</location>
    </subcellularLocation>
    <subcellularLocation>
        <location evidence="2">Secreted</location>
    </subcellularLocation>
</comment>
<keyword evidence="5" id="KW-0975">Bacterial flagellum</keyword>
<dbReference type="SUPFAM" id="SSF64518">
    <property type="entry name" value="Phase 1 flagellin"/>
    <property type="match status" value="1"/>
</dbReference>
<protein>
    <submittedName>
        <fullName evidence="9">Flagellar hook-associated protein 3 FlgL</fullName>
    </submittedName>
</protein>
<feature type="coiled-coil region" evidence="6">
    <location>
        <begin position="68"/>
        <end position="95"/>
    </location>
</feature>
<sequence length="406" mass="42391">MTLRLSTESLHMQGLGSLLARQADVARTQQQLTSGSKLPQAKDDPIGMATAQRLDHVQAALEQFGRNADRVDHRLRLQENALQDANDNLTRARELSIQANTGALSPADRKAIAAEVVQLRQNLLDIANRDDGNGRRLFAGTRDGVTPFVDNAGSVAYHGDDGRNRVDVAPDVAITDGDPGSAVFMRVRTGDGQVRGTAGGTNTGSGMLQTAQVTNAANWSGAALTLRFTAPDAYEIVDGAGNPLSPTVGGSWSSGAAVPPASAGLGVEFRVTGSPVAGDSFTLQPAPNQDVFATLQALADALSSPGTTPADAAQRANAFGSAIADIATAQDHMLALRSDVGGRLANIDTANDDRSLQEVSLAESLSTLRDTDYAEAISRLNLQLVALEAAQKTILQAQGMSLFSKL</sequence>
<dbReference type="Proteomes" id="UP000316471">
    <property type="component" value="Unassembled WGS sequence"/>
</dbReference>
<dbReference type="Gene3D" id="1.20.1330.10">
    <property type="entry name" value="f41 fragment of flagellin, N-terminal domain"/>
    <property type="match status" value="2"/>
</dbReference>
<evidence type="ECO:0000256" key="3">
    <source>
        <dbReference type="ARBA" id="ARBA00005709"/>
    </source>
</evidence>
<evidence type="ECO:0000259" key="7">
    <source>
        <dbReference type="Pfam" id="PF00669"/>
    </source>
</evidence>
<comment type="similarity">
    <text evidence="3">Belongs to the bacterial flagellin family.</text>
</comment>
<keyword evidence="10" id="KW-1185">Reference proteome</keyword>
<dbReference type="GO" id="GO:0005576">
    <property type="term" value="C:extracellular region"/>
    <property type="evidence" value="ECO:0007669"/>
    <property type="project" value="UniProtKB-SubCell"/>
</dbReference>
<dbReference type="NCBIfam" id="TIGR02550">
    <property type="entry name" value="flagell_flgL"/>
    <property type="match status" value="1"/>
</dbReference>
<dbReference type="InterPro" id="IPR001492">
    <property type="entry name" value="Flagellin"/>
</dbReference>
<dbReference type="InterPro" id="IPR013384">
    <property type="entry name" value="Flagell_FlgL"/>
</dbReference>
<evidence type="ECO:0000313" key="9">
    <source>
        <dbReference type="EMBL" id="TWI09028.1"/>
    </source>
</evidence>
<keyword evidence="6" id="KW-0175">Coiled coil</keyword>
<evidence type="ECO:0000256" key="1">
    <source>
        <dbReference type="ARBA" id="ARBA00004365"/>
    </source>
</evidence>
<evidence type="ECO:0000256" key="6">
    <source>
        <dbReference type="SAM" id="Coils"/>
    </source>
</evidence>
<evidence type="ECO:0000256" key="5">
    <source>
        <dbReference type="ARBA" id="ARBA00023143"/>
    </source>
</evidence>
<gene>
    <name evidence="9" type="ORF">IP93_02185</name>
</gene>
<evidence type="ECO:0000259" key="8">
    <source>
        <dbReference type="Pfam" id="PF00700"/>
    </source>
</evidence>
<dbReference type="EMBL" id="VLKP01000009">
    <property type="protein sequence ID" value="TWI09028.1"/>
    <property type="molecule type" value="Genomic_DNA"/>
</dbReference>
<reference evidence="9 10" key="1">
    <citation type="journal article" date="2015" name="Stand. Genomic Sci.">
        <title>Genomic Encyclopedia of Bacterial and Archaeal Type Strains, Phase III: the genomes of soil and plant-associated and newly described type strains.</title>
        <authorList>
            <person name="Whitman W.B."/>
            <person name="Woyke T."/>
            <person name="Klenk H.P."/>
            <person name="Zhou Y."/>
            <person name="Lilburn T.G."/>
            <person name="Beck B.J."/>
            <person name="De Vos P."/>
            <person name="Vandamme P."/>
            <person name="Eisen J.A."/>
            <person name="Garrity G."/>
            <person name="Hugenholtz P."/>
            <person name="Kyrpides N.C."/>
        </authorList>
    </citation>
    <scope>NUCLEOTIDE SEQUENCE [LARGE SCALE GENOMIC DNA]</scope>
    <source>
        <strain evidence="9 10">CGMCC 1.10136</strain>
    </source>
</reference>
<feature type="domain" description="Flagellin C-terminal" evidence="8">
    <location>
        <begin position="326"/>
        <end position="402"/>
    </location>
</feature>
<keyword evidence="9" id="KW-0966">Cell projection</keyword>
<dbReference type="PANTHER" id="PTHR42792">
    <property type="entry name" value="FLAGELLIN"/>
    <property type="match status" value="1"/>
</dbReference>
<evidence type="ECO:0000256" key="2">
    <source>
        <dbReference type="ARBA" id="ARBA00004613"/>
    </source>
</evidence>
<evidence type="ECO:0000313" key="10">
    <source>
        <dbReference type="Proteomes" id="UP000316471"/>
    </source>
</evidence>
<dbReference type="GO" id="GO:0009424">
    <property type="term" value="C:bacterial-type flagellum hook"/>
    <property type="evidence" value="ECO:0007669"/>
    <property type="project" value="InterPro"/>
</dbReference>
<keyword evidence="4" id="KW-0964">Secreted</keyword>
<keyword evidence="9" id="KW-0282">Flagellum</keyword>
<dbReference type="OrthoDB" id="9768249at2"/>
<name>A0A562LN64_9GAMM</name>
<dbReference type="PRINTS" id="PR00207">
    <property type="entry name" value="FLAGELLIN"/>
</dbReference>
<dbReference type="AlphaFoldDB" id="A0A562LN64"/>